<organism evidence="1 2">
    <name type="scientific">Subtercola frigoramans</name>
    <dbReference type="NCBI Taxonomy" id="120298"/>
    <lineage>
        <taxon>Bacteria</taxon>
        <taxon>Bacillati</taxon>
        <taxon>Actinomycetota</taxon>
        <taxon>Actinomycetes</taxon>
        <taxon>Micrococcales</taxon>
        <taxon>Microbacteriaceae</taxon>
        <taxon>Subtercola</taxon>
    </lineage>
</organism>
<accession>A0ABS2L8N5</accession>
<evidence type="ECO:0000313" key="2">
    <source>
        <dbReference type="Proteomes" id="UP000776164"/>
    </source>
</evidence>
<comment type="caution">
    <text evidence="1">The sequence shown here is derived from an EMBL/GenBank/DDBJ whole genome shotgun (WGS) entry which is preliminary data.</text>
</comment>
<dbReference type="Proteomes" id="UP000776164">
    <property type="component" value="Unassembled WGS sequence"/>
</dbReference>
<proteinExistence type="predicted"/>
<dbReference type="RefSeq" id="WP_205110785.1">
    <property type="nucleotide sequence ID" value="NZ_BAAAHT010000014.1"/>
</dbReference>
<gene>
    <name evidence="1" type="ORF">JOE66_003013</name>
</gene>
<evidence type="ECO:0000313" key="1">
    <source>
        <dbReference type="EMBL" id="MBM7473379.1"/>
    </source>
</evidence>
<reference evidence="1 2" key="1">
    <citation type="submission" date="2021-01" db="EMBL/GenBank/DDBJ databases">
        <title>Sequencing the genomes of 1000 actinobacteria strains.</title>
        <authorList>
            <person name="Klenk H.-P."/>
        </authorList>
    </citation>
    <scope>NUCLEOTIDE SEQUENCE [LARGE SCALE GENOMIC DNA]</scope>
    <source>
        <strain evidence="1 2">DSM 13057</strain>
    </source>
</reference>
<protein>
    <submittedName>
        <fullName evidence="1">Uncharacterized protein</fullName>
    </submittedName>
</protein>
<dbReference type="EMBL" id="JAFBBU010000001">
    <property type="protein sequence ID" value="MBM7473379.1"/>
    <property type="molecule type" value="Genomic_DNA"/>
</dbReference>
<keyword evidence="2" id="KW-1185">Reference proteome</keyword>
<name>A0ABS2L8N5_9MICO</name>
<sequence length="136" mass="15433">MANKRRRKLVELPELVERGPILVKTVDDIDGVKRIAELQQTFGDNIRARIVPGVIGGRKVLHVVLRYTSYRAVAGELDDRLTKDIGRRVRWLALWNRVPSCDALIDTDPDSPNHLNVWLNPAREGNVRHPSEAVNN</sequence>